<name>A0A1C2G333_9GAMM</name>
<comment type="caution">
    <text evidence="1">The sequence shown here is derived from an EMBL/GenBank/DDBJ whole genome shotgun (WGS) entry which is preliminary data.</text>
</comment>
<keyword evidence="2" id="KW-1185">Reference proteome</keyword>
<organism evidence="1 2">
    <name type="scientific">Acidiferrobacter thiooxydans</name>
    <dbReference type="NCBI Taxonomy" id="163359"/>
    <lineage>
        <taxon>Bacteria</taxon>
        <taxon>Pseudomonadati</taxon>
        <taxon>Pseudomonadota</taxon>
        <taxon>Gammaproteobacteria</taxon>
        <taxon>Acidiferrobacterales</taxon>
        <taxon>Acidiferrobacteraceae</taxon>
        <taxon>Acidiferrobacter</taxon>
    </lineage>
</organism>
<protein>
    <submittedName>
        <fullName evidence="1">Uncharacterized protein</fullName>
    </submittedName>
</protein>
<dbReference type="Proteomes" id="UP000253250">
    <property type="component" value="Unassembled WGS sequence"/>
</dbReference>
<evidence type="ECO:0000313" key="2">
    <source>
        <dbReference type="Proteomes" id="UP000253250"/>
    </source>
</evidence>
<evidence type="ECO:0000313" key="1">
    <source>
        <dbReference type="EMBL" id="RCN59379.1"/>
    </source>
</evidence>
<dbReference type="AlphaFoldDB" id="A0A1C2G333"/>
<gene>
    <name evidence="1" type="ORF">C4900_06700</name>
</gene>
<dbReference type="STRING" id="163359.A9R16_09330"/>
<sequence length="88" mass="9869">MQRAVPRLPVSGLRDYILEFASARGVVYVETPADKLADTITRLSDDEIHLDEIERLLIALERAGVVASNSVVPLHINYLREELNVRSV</sequence>
<accession>A0A1C2G333</accession>
<dbReference type="EMBL" id="PSYR01000001">
    <property type="protein sequence ID" value="RCN59379.1"/>
    <property type="molecule type" value="Genomic_DNA"/>
</dbReference>
<reference evidence="1 2" key="1">
    <citation type="submission" date="2018-02" db="EMBL/GenBank/DDBJ databases">
        <title>Insights into the biology of acidophilic members of the Acidiferrobacteraceae family derived from comparative genomic analyses.</title>
        <authorList>
            <person name="Issotta F."/>
            <person name="Thyssen C."/>
            <person name="Mena C."/>
            <person name="Moya A."/>
            <person name="Bellenberg S."/>
            <person name="Sproer C."/>
            <person name="Covarrubias P.C."/>
            <person name="Sand W."/>
            <person name="Quatrini R."/>
            <person name="Vera M."/>
        </authorList>
    </citation>
    <scope>NUCLEOTIDE SEQUENCE [LARGE SCALE GENOMIC DNA]</scope>
    <source>
        <strain evidence="2">m-1</strain>
    </source>
</reference>
<proteinExistence type="predicted"/>